<keyword evidence="2 5" id="KW-0545">Nucleotide biosynthesis</keyword>
<dbReference type="Gene3D" id="3.40.50.300">
    <property type="entry name" value="P-loop containing nucleotide triphosphate hydrolases"/>
    <property type="match status" value="1"/>
</dbReference>
<dbReference type="NCBIfam" id="NF001381">
    <property type="entry name" value="PRK00279.1-3"/>
    <property type="match status" value="1"/>
</dbReference>
<comment type="caution">
    <text evidence="5">Lacks conserved residue(s) required for the propagation of feature annotation.</text>
</comment>
<dbReference type="KEGG" id="pcre:NCTC12858_01672"/>
<evidence type="ECO:0000313" key="11">
    <source>
        <dbReference type="Proteomes" id="UP000249300"/>
    </source>
</evidence>
<keyword evidence="5" id="KW-0963">Cytoplasm</keyword>
<feature type="binding site" evidence="5">
    <location>
        <position position="32"/>
    </location>
    <ligand>
        <name>AMP</name>
        <dbReference type="ChEBI" id="CHEBI:456215"/>
    </ligand>
</feature>
<dbReference type="NCBIfam" id="NF011100">
    <property type="entry name" value="PRK14527.1"/>
    <property type="match status" value="1"/>
</dbReference>
<keyword evidence="5 7" id="KW-0067">ATP-binding</keyword>
<comment type="subcellular location">
    <subcellularLocation>
        <location evidence="5 7">Cytoplasm</location>
    </subcellularLocation>
</comment>
<dbReference type="EMBL" id="JQJC01000002">
    <property type="protein sequence ID" value="KGN96902.1"/>
    <property type="molecule type" value="Genomic_DNA"/>
</dbReference>
<feature type="binding site" evidence="5">
    <location>
        <position position="128"/>
    </location>
    <ligand>
        <name>ATP</name>
        <dbReference type="ChEBI" id="CHEBI:30616"/>
    </ligand>
</feature>
<comment type="catalytic activity">
    <reaction evidence="5 7">
        <text>AMP + ATP = 2 ADP</text>
        <dbReference type="Rhea" id="RHEA:12973"/>
        <dbReference type="ChEBI" id="CHEBI:30616"/>
        <dbReference type="ChEBI" id="CHEBI:456215"/>
        <dbReference type="ChEBI" id="CHEBI:456216"/>
        <dbReference type="EC" id="2.7.4.3"/>
    </reaction>
</comment>
<organism evidence="9 11">
    <name type="scientific">Porphyromonas crevioricanis</name>
    <dbReference type="NCBI Taxonomy" id="393921"/>
    <lineage>
        <taxon>Bacteria</taxon>
        <taxon>Pseudomonadati</taxon>
        <taxon>Bacteroidota</taxon>
        <taxon>Bacteroidia</taxon>
        <taxon>Bacteroidales</taxon>
        <taxon>Porphyromonadaceae</taxon>
        <taxon>Porphyromonas</taxon>
    </lineage>
</organism>
<comment type="subunit">
    <text evidence="5 7">Monomer.</text>
</comment>
<dbReference type="NCBIfam" id="NF011105">
    <property type="entry name" value="PRK14532.1"/>
    <property type="match status" value="1"/>
</dbReference>
<feature type="binding site" evidence="5">
    <location>
        <position position="145"/>
    </location>
    <ligand>
        <name>AMP</name>
        <dbReference type="ChEBI" id="CHEBI:456215"/>
    </ligand>
</feature>
<dbReference type="Proteomes" id="UP000030136">
    <property type="component" value="Unassembled WGS sequence"/>
</dbReference>
<sequence length="192" mass="21219">MRIVIIFGAPGSGKGTQSELLISHYGYNHISTGDLLRAEIAQNTELGQIAKTYIDQGQLVPDSTIIGMIEHVLEAHKDAKGIIFDGFPRTVAQADALCDLLGKHGTQVDLMIELEVPEKVLIERILERGKASGRSDDNLDTVNKRLSVYYDQTASIADYYKKKGKHRSVDGVGTIEQIAERIRKEIDQLNSN</sequence>
<feature type="binding site" evidence="5">
    <location>
        <begin position="11"/>
        <end position="16"/>
    </location>
    <ligand>
        <name>ATP</name>
        <dbReference type="ChEBI" id="CHEBI:30616"/>
    </ligand>
</feature>
<feature type="binding site" evidence="5">
    <location>
        <begin position="58"/>
        <end position="60"/>
    </location>
    <ligand>
        <name>AMP</name>
        <dbReference type="ChEBI" id="CHEBI:456215"/>
    </ligand>
</feature>
<dbReference type="HAMAP" id="MF_00235">
    <property type="entry name" value="Adenylate_kinase_Adk"/>
    <property type="match status" value="1"/>
</dbReference>
<keyword evidence="4 5" id="KW-0418">Kinase</keyword>
<evidence type="ECO:0000256" key="5">
    <source>
        <dbReference type="HAMAP-Rule" id="MF_00235"/>
    </source>
</evidence>
<feature type="binding site" evidence="5">
    <location>
        <position position="173"/>
    </location>
    <ligand>
        <name>ATP</name>
        <dbReference type="ChEBI" id="CHEBI:30616"/>
    </ligand>
</feature>
<evidence type="ECO:0000256" key="1">
    <source>
        <dbReference type="ARBA" id="ARBA00022679"/>
    </source>
</evidence>
<dbReference type="EMBL" id="LS483447">
    <property type="protein sequence ID" value="SQH73801.1"/>
    <property type="molecule type" value="Genomic_DNA"/>
</dbReference>
<dbReference type="Pfam" id="PF00406">
    <property type="entry name" value="ADK"/>
    <property type="match status" value="1"/>
</dbReference>
<dbReference type="UniPathway" id="UPA00588">
    <property type="reaction ID" value="UER00649"/>
</dbReference>
<dbReference type="GO" id="GO:0005737">
    <property type="term" value="C:cytoplasm"/>
    <property type="evidence" value="ECO:0007669"/>
    <property type="project" value="UniProtKB-SubCell"/>
</dbReference>
<gene>
    <name evidence="5 9" type="primary">adk</name>
    <name evidence="8" type="ORF">HQ38_01110</name>
    <name evidence="9" type="ORF">NCTC12858_01672</name>
</gene>
<dbReference type="PRINTS" id="PR00094">
    <property type="entry name" value="ADENYLTKNASE"/>
</dbReference>
<protein>
    <recommendedName>
        <fullName evidence="5 7">Adenylate kinase</fullName>
        <shortName evidence="5">AK</shortName>
        <ecNumber evidence="5 7">2.7.4.3</ecNumber>
    </recommendedName>
    <alternativeName>
        <fullName evidence="5">ATP-AMP transphosphorylase</fullName>
    </alternativeName>
    <alternativeName>
        <fullName evidence="5">ATP:AMP phosphotransferase</fullName>
    </alternativeName>
    <alternativeName>
        <fullName evidence="5">Adenylate monophosphate kinase</fullName>
    </alternativeName>
</protein>
<comment type="pathway">
    <text evidence="5">Purine metabolism; AMP biosynthesis via salvage pathway; AMP from ADP: step 1/1.</text>
</comment>
<reference evidence="8 10" key="1">
    <citation type="submission" date="2014-08" db="EMBL/GenBank/DDBJ databases">
        <title>Porphyromonas crevioricanis strain:COT-253_OH1447 Genome sequencing.</title>
        <authorList>
            <person name="Wallis C."/>
            <person name="Deusch O."/>
            <person name="O'Flynn C."/>
            <person name="Davis I."/>
            <person name="Jospin G."/>
            <person name="Darling A.E."/>
            <person name="Coil D.A."/>
            <person name="Alexiev A."/>
            <person name="Horsfall A."/>
            <person name="Kirkwood N."/>
            <person name="Harris S."/>
            <person name="Eisen J.A."/>
        </authorList>
    </citation>
    <scope>NUCLEOTIDE SEQUENCE [LARGE SCALE GENOMIC DNA]</scope>
    <source>
        <strain evidence="10">COT-253 OH1447</strain>
        <strain evidence="8">COT-253_OH1447</strain>
    </source>
</reference>
<dbReference type="PROSITE" id="PS00113">
    <property type="entry name" value="ADENYLATE_KINASE"/>
    <property type="match status" value="1"/>
</dbReference>
<keyword evidence="1 5" id="KW-0808">Transferase</keyword>
<evidence type="ECO:0000256" key="7">
    <source>
        <dbReference type="RuleBase" id="RU003331"/>
    </source>
</evidence>
<evidence type="ECO:0000256" key="4">
    <source>
        <dbReference type="ARBA" id="ARBA00022777"/>
    </source>
</evidence>
<dbReference type="eggNOG" id="COG0563">
    <property type="taxonomic scope" value="Bacteria"/>
</dbReference>
<dbReference type="PANTHER" id="PTHR23359">
    <property type="entry name" value="NUCLEOTIDE KINASE"/>
    <property type="match status" value="1"/>
</dbReference>
<dbReference type="InterPro" id="IPR000850">
    <property type="entry name" value="Adenylat/UMP-CMP_kin"/>
</dbReference>
<feature type="binding site" evidence="5">
    <location>
        <position position="37"/>
    </location>
    <ligand>
        <name>AMP</name>
        <dbReference type="ChEBI" id="CHEBI:456215"/>
    </ligand>
</feature>
<dbReference type="NCBIfam" id="NF011104">
    <property type="entry name" value="PRK14531.1"/>
    <property type="match status" value="1"/>
</dbReference>
<feature type="binding site" evidence="5">
    <location>
        <position position="134"/>
    </location>
    <ligand>
        <name>AMP</name>
        <dbReference type="ChEBI" id="CHEBI:456215"/>
    </ligand>
</feature>
<evidence type="ECO:0000256" key="6">
    <source>
        <dbReference type="RuleBase" id="RU003330"/>
    </source>
</evidence>
<keyword evidence="3 5" id="KW-0547">Nucleotide-binding</keyword>
<evidence type="ECO:0000313" key="10">
    <source>
        <dbReference type="Proteomes" id="UP000030136"/>
    </source>
</evidence>
<dbReference type="CDD" id="cd01428">
    <property type="entry name" value="ADK"/>
    <property type="match status" value="1"/>
</dbReference>
<feature type="binding site" evidence="5">
    <location>
        <position position="93"/>
    </location>
    <ligand>
        <name>AMP</name>
        <dbReference type="ChEBI" id="CHEBI:456215"/>
    </ligand>
</feature>
<dbReference type="InterPro" id="IPR027417">
    <property type="entry name" value="P-loop_NTPase"/>
</dbReference>
<dbReference type="GO" id="GO:0044209">
    <property type="term" value="P:AMP salvage"/>
    <property type="evidence" value="ECO:0007669"/>
    <property type="project" value="UniProtKB-UniRule"/>
</dbReference>
<comment type="function">
    <text evidence="5">Catalyzes the reversible transfer of the terminal phosphate group between ATP and AMP. Plays an important role in cellular energy homeostasis and in adenine nucleotide metabolism.</text>
</comment>
<dbReference type="EC" id="2.7.4.3" evidence="5 7"/>
<comment type="similarity">
    <text evidence="5 6">Belongs to the adenylate kinase family.</text>
</comment>
<evidence type="ECO:0000256" key="2">
    <source>
        <dbReference type="ARBA" id="ARBA00022727"/>
    </source>
</evidence>
<evidence type="ECO:0000313" key="9">
    <source>
        <dbReference type="EMBL" id="SQH73801.1"/>
    </source>
</evidence>
<name>A0A0A2G3A1_9PORP</name>
<dbReference type="RefSeq" id="WP_023938308.1">
    <property type="nucleotide sequence ID" value="NZ_FUXH01000010.1"/>
</dbReference>
<reference evidence="9 11" key="2">
    <citation type="submission" date="2018-06" db="EMBL/GenBank/DDBJ databases">
        <authorList>
            <consortium name="Pathogen Informatics"/>
            <person name="Doyle S."/>
        </authorList>
    </citation>
    <scope>NUCLEOTIDE SEQUENCE [LARGE SCALE GENOMIC DNA]</scope>
    <source>
        <strain evidence="9 11">NCTC12858</strain>
    </source>
</reference>
<dbReference type="GO" id="GO:0005524">
    <property type="term" value="F:ATP binding"/>
    <property type="evidence" value="ECO:0007669"/>
    <property type="project" value="UniProtKB-UniRule"/>
</dbReference>
<accession>A0A0A2G3A1</accession>
<feature type="region of interest" description="NMP" evidence="5">
    <location>
        <begin position="31"/>
        <end position="60"/>
    </location>
</feature>
<evidence type="ECO:0000313" key="8">
    <source>
        <dbReference type="EMBL" id="KGN96902.1"/>
    </source>
</evidence>
<evidence type="ECO:0000256" key="3">
    <source>
        <dbReference type="ARBA" id="ARBA00022741"/>
    </source>
</evidence>
<dbReference type="STRING" id="393921.HQ45_03240"/>
<dbReference type="InterPro" id="IPR033690">
    <property type="entry name" value="Adenylat_kinase_CS"/>
</dbReference>
<comment type="domain">
    <text evidence="5">Consists of three domains, a large central CORE domain and two small peripheral domains, NMPbind and LID, which undergo movements during catalysis. The LID domain closes over the site of phosphoryl transfer upon ATP binding. Assembling and dissambling the active center during each catalytic cycle provides an effective means to prevent ATP hydrolysis.</text>
</comment>
<dbReference type="AlphaFoldDB" id="A0A0A2G3A1"/>
<dbReference type="SUPFAM" id="SSF52540">
    <property type="entry name" value="P-loop containing nucleoside triphosphate hydrolases"/>
    <property type="match status" value="1"/>
</dbReference>
<dbReference type="GO" id="GO:0004017">
    <property type="term" value="F:AMP kinase activity"/>
    <property type="evidence" value="ECO:0007669"/>
    <property type="project" value="UniProtKB-UniRule"/>
</dbReference>
<dbReference type="Proteomes" id="UP000249300">
    <property type="component" value="Chromosome 1"/>
</dbReference>
<proteinExistence type="inferred from homology"/>
<feature type="binding site" evidence="5">
    <location>
        <begin position="86"/>
        <end position="89"/>
    </location>
    <ligand>
        <name>AMP</name>
        <dbReference type="ChEBI" id="CHEBI:456215"/>
    </ligand>
</feature>
<dbReference type="OrthoDB" id="9805030at2"/>
<keyword evidence="11" id="KW-1185">Reference proteome</keyword>